<dbReference type="Gene3D" id="2.40.30.180">
    <property type="entry name" value="Ubiquitin-activating enzyme E1, FCCH domain"/>
    <property type="match status" value="1"/>
</dbReference>
<organism evidence="2">
    <name type="scientific">viral metagenome</name>
    <dbReference type="NCBI Taxonomy" id="1070528"/>
    <lineage>
        <taxon>unclassified sequences</taxon>
        <taxon>metagenomes</taxon>
        <taxon>organismal metagenomes</taxon>
    </lineage>
</organism>
<evidence type="ECO:0000259" key="1">
    <source>
        <dbReference type="Pfam" id="PF16190"/>
    </source>
</evidence>
<gene>
    <name evidence="2" type="ORF">MM415B01910_0013</name>
</gene>
<dbReference type="InterPro" id="IPR042302">
    <property type="entry name" value="E1_FCCH_sf"/>
</dbReference>
<proteinExistence type="predicted"/>
<dbReference type="InterPro" id="IPR032418">
    <property type="entry name" value="E1_FCCH"/>
</dbReference>
<accession>A0A6M3IFA1</accession>
<dbReference type="EMBL" id="MT141204">
    <property type="protein sequence ID" value="QJA56180.1"/>
    <property type="molecule type" value="Genomic_DNA"/>
</dbReference>
<feature type="domain" description="Ubiquitin-activating enzyme E1 FCCH" evidence="1">
    <location>
        <begin position="97"/>
        <end position="152"/>
    </location>
</feature>
<protein>
    <submittedName>
        <fullName evidence="2">Putative tail tubular protein</fullName>
    </submittedName>
</protein>
<sequence length="275" mass="30360">MEETAIIAAIRRGIREPSPVTIDDDGISAVILRGVTLLGQMILETDPSFLNVRKSVSSYTHVFTKPSDCLLVRKVWDLGTTAVSITNATNASPIVVTAASHGLSDDDIVFIHDVGGNTETNGTHLITYIDADSFSLDGTTGNAAYTSGGKVYKDPSDPPEITMIDMQEANLSHSNKWYPRDDKIVVDDSGFTNDIILDYVALPDSISDIQSGFHEWLVSFGIVDLMTLNPEEKDYYDKQKTLQFHGARMSKMEHFIRTNYVASSEPSYIRDVMKI</sequence>
<dbReference type="AlphaFoldDB" id="A0A6M3IFA1"/>
<dbReference type="Pfam" id="PF16190">
    <property type="entry name" value="E1_FCCH"/>
    <property type="match status" value="1"/>
</dbReference>
<reference evidence="2" key="1">
    <citation type="submission" date="2020-03" db="EMBL/GenBank/DDBJ databases">
        <title>The deep terrestrial virosphere.</title>
        <authorList>
            <person name="Holmfeldt K."/>
            <person name="Nilsson E."/>
            <person name="Simone D."/>
            <person name="Lopez-Fernandez M."/>
            <person name="Wu X."/>
            <person name="de Brujin I."/>
            <person name="Lundin D."/>
            <person name="Andersson A."/>
            <person name="Bertilsson S."/>
            <person name="Dopson M."/>
        </authorList>
    </citation>
    <scope>NUCLEOTIDE SEQUENCE</scope>
    <source>
        <strain evidence="2">MM415B01910</strain>
    </source>
</reference>
<name>A0A6M3IFA1_9ZZZZ</name>
<evidence type="ECO:0000313" key="2">
    <source>
        <dbReference type="EMBL" id="QJA56180.1"/>
    </source>
</evidence>